<sequence length="229" mass="26407">MYNLNHNCQREAQTKSRKVAVLRLRLYLSIDGDLPGDLTHFTIGFFSLVLRQMKAGELMPRFWPGKKRDLREIRVHHKGSEVQHILWTQTHEVESSSREFQGVQEGRSDDVASWDRNRIPNSATQNNAGLVSRLEQTEESRMQLDVEVNEALAVSSKVDRCRLRHLAITSAACSSPSRPSFRMAPGSSLCQLPPQTLTASYFHRFASRQPPRHRRPTEWKLRRQTKHLV</sequence>
<dbReference type="EMBL" id="JAWWNJ010000194">
    <property type="protein sequence ID" value="KAK6972107.1"/>
    <property type="molecule type" value="Genomic_DNA"/>
</dbReference>
<evidence type="ECO:0000313" key="1">
    <source>
        <dbReference type="EMBL" id="KAK6972107.1"/>
    </source>
</evidence>
<keyword evidence="2" id="KW-1185">Reference proteome</keyword>
<proteinExistence type="predicted"/>
<evidence type="ECO:0000313" key="2">
    <source>
        <dbReference type="Proteomes" id="UP001362999"/>
    </source>
</evidence>
<protein>
    <submittedName>
        <fullName evidence="1">Uncharacterized protein</fullName>
    </submittedName>
</protein>
<name>A0AAV9Z646_9AGAR</name>
<dbReference type="AlphaFoldDB" id="A0AAV9Z646"/>
<organism evidence="1 2">
    <name type="scientific">Favolaschia claudopus</name>
    <dbReference type="NCBI Taxonomy" id="2862362"/>
    <lineage>
        <taxon>Eukaryota</taxon>
        <taxon>Fungi</taxon>
        <taxon>Dikarya</taxon>
        <taxon>Basidiomycota</taxon>
        <taxon>Agaricomycotina</taxon>
        <taxon>Agaricomycetes</taxon>
        <taxon>Agaricomycetidae</taxon>
        <taxon>Agaricales</taxon>
        <taxon>Marasmiineae</taxon>
        <taxon>Mycenaceae</taxon>
        <taxon>Favolaschia</taxon>
    </lineage>
</organism>
<reference evidence="1 2" key="1">
    <citation type="journal article" date="2024" name="J Genomics">
        <title>Draft genome sequencing and assembly of Favolaschia claudopus CIRM-BRFM 2984 isolated from oak limbs.</title>
        <authorList>
            <person name="Navarro D."/>
            <person name="Drula E."/>
            <person name="Chaduli D."/>
            <person name="Cazenave R."/>
            <person name="Ahrendt S."/>
            <person name="Wang J."/>
            <person name="Lipzen A."/>
            <person name="Daum C."/>
            <person name="Barry K."/>
            <person name="Grigoriev I.V."/>
            <person name="Favel A."/>
            <person name="Rosso M.N."/>
            <person name="Martin F."/>
        </authorList>
    </citation>
    <scope>NUCLEOTIDE SEQUENCE [LARGE SCALE GENOMIC DNA]</scope>
    <source>
        <strain evidence="1 2">CIRM-BRFM 2984</strain>
    </source>
</reference>
<comment type="caution">
    <text evidence="1">The sequence shown here is derived from an EMBL/GenBank/DDBJ whole genome shotgun (WGS) entry which is preliminary data.</text>
</comment>
<dbReference type="Proteomes" id="UP001362999">
    <property type="component" value="Unassembled WGS sequence"/>
</dbReference>
<gene>
    <name evidence="1" type="ORF">R3P38DRAFT_3136915</name>
</gene>
<accession>A0AAV9Z646</accession>